<keyword evidence="1" id="KW-1133">Transmembrane helix</keyword>
<keyword evidence="1" id="KW-0472">Membrane</keyword>
<feature type="transmembrane region" description="Helical" evidence="1">
    <location>
        <begin position="7"/>
        <end position="28"/>
    </location>
</feature>
<evidence type="ECO:0000256" key="1">
    <source>
        <dbReference type="SAM" id="Phobius"/>
    </source>
</evidence>
<dbReference type="RefSeq" id="WP_179217715.1">
    <property type="nucleotide sequence ID" value="NZ_CP067130.1"/>
</dbReference>
<sequence>MKPAARFLAILAGLAILVGLPMLFYALGGAPRRSLLKECLSIATFLSFGFMIGQFFLARTNTMLMGLFKPITVQRVHKSIAYGAITVIALHPFLIVLPRYFEGGVKPLDAFWTMITSFDNLGILLGLAAWILMIVLGVTAYFRMRMLGRFATRYRGWRYFHGGLAVVFTAVAVWHAIDLGRHIHSAMTAYFLTLIVIGFGLLARLYWSALPRAPLAQTLSDGVQS</sequence>
<organism evidence="2 3">
    <name type="scientific">Paracoccus seriniphilus</name>
    <dbReference type="NCBI Taxonomy" id="184748"/>
    <lineage>
        <taxon>Bacteria</taxon>
        <taxon>Pseudomonadati</taxon>
        <taxon>Pseudomonadota</taxon>
        <taxon>Alphaproteobacteria</taxon>
        <taxon>Rhodobacterales</taxon>
        <taxon>Paracoccaceae</taxon>
        <taxon>Paracoccus</taxon>
    </lineage>
</organism>
<feature type="transmembrane region" description="Helical" evidence="1">
    <location>
        <begin position="156"/>
        <end position="177"/>
    </location>
</feature>
<protein>
    <submittedName>
        <fullName evidence="2">Ferric reductase like transmembrane component</fullName>
    </submittedName>
</protein>
<feature type="transmembrane region" description="Helical" evidence="1">
    <location>
        <begin position="79"/>
        <end position="101"/>
    </location>
</feature>
<evidence type="ECO:0000313" key="2">
    <source>
        <dbReference type="EMBL" id="SNT74032.1"/>
    </source>
</evidence>
<feature type="transmembrane region" description="Helical" evidence="1">
    <location>
        <begin position="189"/>
        <end position="207"/>
    </location>
</feature>
<name>A0A239PVQ3_9RHOB</name>
<evidence type="ECO:0000313" key="3">
    <source>
        <dbReference type="Proteomes" id="UP000198307"/>
    </source>
</evidence>
<feature type="transmembrane region" description="Helical" evidence="1">
    <location>
        <begin position="40"/>
        <end position="58"/>
    </location>
</feature>
<keyword evidence="3" id="KW-1185">Reference proteome</keyword>
<reference evidence="2 3" key="1">
    <citation type="submission" date="2017-07" db="EMBL/GenBank/DDBJ databases">
        <authorList>
            <person name="Sun Z.S."/>
            <person name="Albrecht U."/>
            <person name="Echele G."/>
            <person name="Lee C.C."/>
        </authorList>
    </citation>
    <scope>NUCLEOTIDE SEQUENCE [LARGE SCALE GENOMIC DNA]</scope>
    <source>
        <strain evidence="2 3">DSM 14827</strain>
    </source>
</reference>
<feature type="transmembrane region" description="Helical" evidence="1">
    <location>
        <begin position="121"/>
        <end position="144"/>
    </location>
</feature>
<accession>A0A239PVQ3</accession>
<dbReference type="EMBL" id="FZQB01000006">
    <property type="protein sequence ID" value="SNT74032.1"/>
    <property type="molecule type" value="Genomic_DNA"/>
</dbReference>
<gene>
    <name evidence="2" type="ORF">SAMN05444959_106213</name>
</gene>
<proteinExistence type="predicted"/>
<dbReference type="Proteomes" id="UP000198307">
    <property type="component" value="Unassembled WGS sequence"/>
</dbReference>
<dbReference type="AlphaFoldDB" id="A0A239PVQ3"/>
<keyword evidence="1 2" id="KW-0812">Transmembrane</keyword>